<keyword evidence="3" id="KW-1185">Reference proteome</keyword>
<comment type="caution">
    <text evidence="2">The sequence shown here is derived from an EMBL/GenBank/DDBJ whole genome shotgun (WGS) entry which is preliminary data.</text>
</comment>
<feature type="compositionally biased region" description="Polar residues" evidence="1">
    <location>
        <begin position="32"/>
        <end position="44"/>
    </location>
</feature>
<accession>A0A162QCY3</accession>
<evidence type="ECO:0000313" key="3">
    <source>
        <dbReference type="Proteomes" id="UP000076858"/>
    </source>
</evidence>
<dbReference type="Proteomes" id="UP000076858">
    <property type="component" value="Unassembled WGS sequence"/>
</dbReference>
<protein>
    <submittedName>
        <fullName evidence="2">Uncharacterized protein</fullName>
    </submittedName>
</protein>
<dbReference type="AlphaFoldDB" id="A0A162QCY3"/>
<evidence type="ECO:0000256" key="1">
    <source>
        <dbReference type="SAM" id="MobiDB-lite"/>
    </source>
</evidence>
<name>A0A162QCY3_9CRUS</name>
<feature type="region of interest" description="Disordered" evidence="1">
    <location>
        <begin position="18"/>
        <end position="54"/>
    </location>
</feature>
<organism evidence="2 3">
    <name type="scientific">Daphnia magna</name>
    <dbReference type="NCBI Taxonomy" id="35525"/>
    <lineage>
        <taxon>Eukaryota</taxon>
        <taxon>Metazoa</taxon>
        <taxon>Ecdysozoa</taxon>
        <taxon>Arthropoda</taxon>
        <taxon>Crustacea</taxon>
        <taxon>Branchiopoda</taxon>
        <taxon>Diplostraca</taxon>
        <taxon>Cladocera</taxon>
        <taxon>Anomopoda</taxon>
        <taxon>Daphniidae</taxon>
        <taxon>Daphnia</taxon>
    </lineage>
</organism>
<evidence type="ECO:0000313" key="2">
    <source>
        <dbReference type="EMBL" id="KZS19578.1"/>
    </source>
</evidence>
<dbReference type="EMBL" id="LRGB01000359">
    <property type="protein sequence ID" value="KZS19578.1"/>
    <property type="molecule type" value="Genomic_DNA"/>
</dbReference>
<proteinExistence type="predicted"/>
<gene>
    <name evidence="2" type="ORF">APZ42_014007</name>
</gene>
<sequence>MLVERGALTGCCWMSHNGDPMKRTDSKRRQKSSTLALSRTTCSMATARPRNRLS</sequence>
<reference evidence="2 3" key="1">
    <citation type="submission" date="2016-03" db="EMBL/GenBank/DDBJ databases">
        <title>EvidentialGene: Evidence-directed Construction of Genes on Genomes.</title>
        <authorList>
            <person name="Gilbert D.G."/>
            <person name="Choi J.-H."/>
            <person name="Mockaitis K."/>
            <person name="Colbourne J."/>
            <person name="Pfrender M."/>
        </authorList>
    </citation>
    <scope>NUCLEOTIDE SEQUENCE [LARGE SCALE GENOMIC DNA]</scope>
    <source>
        <strain evidence="2 3">Xinb3</strain>
        <tissue evidence="2">Complete organism</tissue>
    </source>
</reference>